<gene>
    <name evidence="2" type="ORF">DP202_18915</name>
</gene>
<feature type="signal peptide" evidence="1">
    <location>
        <begin position="1"/>
        <end position="20"/>
    </location>
</feature>
<feature type="chain" id="PRO_5016257779" description="Lipoprotein" evidence="1">
    <location>
        <begin position="21"/>
        <end position="135"/>
    </location>
</feature>
<evidence type="ECO:0000256" key="1">
    <source>
        <dbReference type="SAM" id="SignalP"/>
    </source>
</evidence>
<dbReference type="InterPro" id="IPR021326">
    <property type="entry name" value="DUF2931"/>
</dbReference>
<evidence type="ECO:0000313" key="2">
    <source>
        <dbReference type="EMBL" id="RAZ64079.1"/>
    </source>
</evidence>
<dbReference type="RefSeq" id="WP_139156916.1">
    <property type="nucleotide sequence ID" value="NZ_CABMNQ010000040.1"/>
</dbReference>
<sequence>MKQRGLGLFLILTTLTGCQAVAPTAPEETGGMPYGKWDFAFFTPKVLYAEVTQALVIDEKGVVYTFRTLDSVQDSAITVGTWNNEVRRHAQFNKARQPPEMMLYCWESVIDKTTYEPRLVFPESLRRRMLTPTGH</sequence>
<evidence type="ECO:0000313" key="3">
    <source>
        <dbReference type="Proteomes" id="UP000251576"/>
    </source>
</evidence>
<name>A0A330GBX6_ENTCL</name>
<evidence type="ECO:0008006" key="4">
    <source>
        <dbReference type="Google" id="ProtNLM"/>
    </source>
</evidence>
<dbReference type="Proteomes" id="UP000251576">
    <property type="component" value="Unassembled WGS sequence"/>
</dbReference>
<accession>A0A330GBX6</accession>
<comment type="caution">
    <text evidence="2">The sequence shown here is derived from an EMBL/GenBank/DDBJ whole genome shotgun (WGS) entry which is preliminary data.</text>
</comment>
<feature type="non-terminal residue" evidence="2">
    <location>
        <position position="135"/>
    </location>
</feature>
<keyword evidence="1" id="KW-0732">Signal</keyword>
<dbReference type="EMBL" id="QMDH01000040">
    <property type="protein sequence ID" value="RAZ64079.1"/>
    <property type="molecule type" value="Genomic_DNA"/>
</dbReference>
<dbReference type="AlphaFoldDB" id="A0A330GBX6"/>
<dbReference type="PROSITE" id="PS51257">
    <property type="entry name" value="PROKAR_LIPOPROTEIN"/>
    <property type="match status" value="1"/>
</dbReference>
<proteinExistence type="predicted"/>
<reference evidence="2 3" key="1">
    <citation type="submission" date="2018-06" db="EMBL/GenBank/DDBJ databases">
        <title>ACT-28, a chromosomally-encoded AmpC with carbapenemase activity from Enterobacter kobei.</title>
        <authorList>
            <person name="Jousset A.B."/>
            <person name="Oueslati S."/>
            <person name="Bernabeu S."/>
            <person name="Takissian J."/>
            <person name="Creton E."/>
            <person name="Vogel A."/>
            <person name="Cotellon G."/>
            <person name="Bonnin R.A."/>
            <person name="Dortet L."/>
            <person name="Naas T."/>
        </authorList>
    </citation>
    <scope>NUCLEOTIDE SEQUENCE [LARGE SCALE GENOMIC DNA]</scope>
    <source>
        <strain evidence="2 3">99B3</strain>
    </source>
</reference>
<organism evidence="2 3">
    <name type="scientific">Enterobacter cloacae</name>
    <dbReference type="NCBI Taxonomy" id="550"/>
    <lineage>
        <taxon>Bacteria</taxon>
        <taxon>Pseudomonadati</taxon>
        <taxon>Pseudomonadota</taxon>
        <taxon>Gammaproteobacteria</taxon>
        <taxon>Enterobacterales</taxon>
        <taxon>Enterobacteriaceae</taxon>
        <taxon>Enterobacter</taxon>
        <taxon>Enterobacter cloacae complex</taxon>
    </lineage>
</organism>
<protein>
    <recommendedName>
        <fullName evidence="4">Lipoprotein</fullName>
    </recommendedName>
</protein>
<dbReference type="Pfam" id="PF11153">
    <property type="entry name" value="DUF2931"/>
    <property type="match status" value="1"/>
</dbReference>